<accession>A0A841DCK3</accession>
<sequence length="140" mass="15088">MVTDSHIEFLKEQLAQAERDVAGWRQILGHAEQVARAGTPFPDPMVDDVPMFNVVGGECRCGNGVPGVDGHGIVGCGLVPPMPETGTVLRVSDLRRQPGRPYTPPAFDATLPPNQENALQNYLTDTDAERVREQQAGGRG</sequence>
<organism evidence="1 2">
    <name type="scientific">Planomonospora venezuelensis</name>
    <dbReference type="NCBI Taxonomy" id="1999"/>
    <lineage>
        <taxon>Bacteria</taxon>
        <taxon>Bacillati</taxon>
        <taxon>Actinomycetota</taxon>
        <taxon>Actinomycetes</taxon>
        <taxon>Streptosporangiales</taxon>
        <taxon>Streptosporangiaceae</taxon>
        <taxon>Planomonospora</taxon>
    </lineage>
</organism>
<evidence type="ECO:0000313" key="2">
    <source>
        <dbReference type="Proteomes" id="UP000562352"/>
    </source>
</evidence>
<reference evidence="1 2" key="1">
    <citation type="submission" date="2020-08" db="EMBL/GenBank/DDBJ databases">
        <title>Genomic Encyclopedia of Type Strains, Phase III (KMG-III): the genomes of soil and plant-associated and newly described type strains.</title>
        <authorList>
            <person name="Whitman W."/>
        </authorList>
    </citation>
    <scope>NUCLEOTIDE SEQUENCE [LARGE SCALE GENOMIC DNA]</scope>
    <source>
        <strain evidence="1 2">CECT 3303</strain>
    </source>
</reference>
<gene>
    <name evidence="1" type="ORF">FHS22_004372</name>
</gene>
<evidence type="ECO:0000313" key="1">
    <source>
        <dbReference type="EMBL" id="MBB5965086.1"/>
    </source>
</evidence>
<name>A0A841DCK3_PLAVE</name>
<dbReference type="EMBL" id="JACHJJ010000015">
    <property type="protein sequence ID" value="MBB5965086.1"/>
    <property type="molecule type" value="Genomic_DNA"/>
</dbReference>
<dbReference type="AlphaFoldDB" id="A0A841DCK3"/>
<protein>
    <submittedName>
        <fullName evidence="1">Uncharacterized protein</fullName>
    </submittedName>
</protein>
<comment type="caution">
    <text evidence="1">The sequence shown here is derived from an EMBL/GenBank/DDBJ whole genome shotgun (WGS) entry which is preliminary data.</text>
</comment>
<dbReference type="Proteomes" id="UP000562352">
    <property type="component" value="Unassembled WGS sequence"/>
</dbReference>
<keyword evidence="2" id="KW-1185">Reference proteome</keyword>
<dbReference type="RefSeq" id="WP_184944225.1">
    <property type="nucleotide sequence ID" value="NZ_BAAAWZ010000001.1"/>
</dbReference>
<proteinExistence type="predicted"/>